<dbReference type="Proteomes" id="UP000520156">
    <property type="component" value="Unassembled WGS sequence"/>
</dbReference>
<dbReference type="CDD" id="cd01823">
    <property type="entry name" value="SEST_like"/>
    <property type="match status" value="1"/>
</dbReference>
<dbReference type="RefSeq" id="WP_185683137.1">
    <property type="nucleotide sequence ID" value="NZ_JACLAU010000009.1"/>
</dbReference>
<dbReference type="InterPro" id="IPR036514">
    <property type="entry name" value="SGNH_hydro_sf"/>
</dbReference>
<sequence length="285" mass="29151">MDQVTGRARLLAMAFALATAGSPAIARDRALPALAAGDRYVAMGSSYAAGPGVGTAAEGPARCGRGQLSYPHLVAAALSLTLVDATCSGSTTEHVLGPWGELPPQIDAVDAETRLVTITSGGNDIGFVRNLFAAACATMPADGRPAQCPTAQRPTAADWTALEARMHRIAAEVRRRAPRARLVFVDYATILPARGGCAALQGAPADLDASRKDALRLAALTARVARQEGALLLTASRLTAGHGPCDADPWSFGSTAPQGSVPVHPGPKAHAAIAETLVARLAAGR</sequence>
<dbReference type="GO" id="GO:0019433">
    <property type="term" value="P:triglyceride catabolic process"/>
    <property type="evidence" value="ECO:0007669"/>
    <property type="project" value="TreeGrafter"/>
</dbReference>
<feature type="disulfide bond" evidence="2">
    <location>
        <begin position="197"/>
        <end position="245"/>
    </location>
</feature>
<dbReference type="AlphaFoldDB" id="A0A7X1F7Y9"/>
<feature type="chain" id="PRO_5030679149" evidence="3">
    <location>
        <begin position="27"/>
        <end position="285"/>
    </location>
</feature>
<feature type="domain" description="SGNH hydrolase-type esterase" evidence="4">
    <location>
        <begin position="42"/>
        <end position="272"/>
    </location>
</feature>
<name>A0A7X1F7Y9_9SPHN</name>
<dbReference type="SUPFAM" id="SSF52266">
    <property type="entry name" value="SGNH hydrolase"/>
    <property type="match status" value="1"/>
</dbReference>
<evidence type="ECO:0000256" key="2">
    <source>
        <dbReference type="PIRSR" id="PIRSR637460-2"/>
    </source>
</evidence>
<reference evidence="5 6" key="1">
    <citation type="submission" date="2020-08" db="EMBL/GenBank/DDBJ databases">
        <title>The genome sequence of Novosphingobium flavum 4Y4.</title>
        <authorList>
            <person name="Liu Y."/>
        </authorList>
    </citation>
    <scope>NUCLEOTIDE SEQUENCE [LARGE SCALE GENOMIC DNA]</scope>
    <source>
        <strain evidence="5 6">4Y4</strain>
    </source>
</reference>
<dbReference type="PANTHER" id="PTHR37981:SF1">
    <property type="entry name" value="SGNH HYDROLASE-TYPE ESTERASE DOMAIN-CONTAINING PROTEIN"/>
    <property type="match status" value="1"/>
</dbReference>
<feature type="disulfide bond" evidence="2">
    <location>
        <begin position="136"/>
        <end position="148"/>
    </location>
</feature>
<feature type="active site" evidence="1">
    <location>
        <position position="264"/>
    </location>
</feature>
<feature type="active site" description="Nucleophile" evidence="1">
    <location>
        <position position="46"/>
    </location>
</feature>
<dbReference type="PANTHER" id="PTHR37981">
    <property type="entry name" value="LIPASE 2"/>
    <property type="match status" value="1"/>
</dbReference>
<evidence type="ECO:0000259" key="4">
    <source>
        <dbReference type="Pfam" id="PF13472"/>
    </source>
</evidence>
<evidence type="ECO:0000256" key="1">
    <source>
        <dbReference type="PIRSR" id="PIRSR637460-1"/>
    </source>
</evidence>
<evidence type="ECO:0000313" key="5">
    <source>
        <dbReference type="EMBL" id="MBC2651719.1"/>
    </source>
</evidence>
<protein>
    <submittedName>
        <fullName evidence="5">SGNH/GDSL hydrolase family protein</fullName>
    </submittedName>
</protein>
<gene>
    <name evidence="5" type="ORF">H7F49_08385</name>
</gene>
<dbReference type="Gene3D" id="3.40.50.1110">
    <property type="entry name" value="SGNH hydrolase"/>
    <property type="match status" value="1"/>
</dbReference>
<keyword evidence="6" id="KW-1185">Reference proteome</keyword>
<feature type="signal peptide" evidence="3">
    <location>
        <begin position="1"/>
        <end position="26"/>
    </location>
</feature>
<proteinExistence type="predicted"/>
<keyword evidence="5" id="KW-0378">Hydrolase</keyword>
<keyword evidence="2" id="KW-1015">Disulfide bond</keyword>
<evidence type="ECO:0000256" key="3">
    <source>
        <dbReference type="SAM" id="SignalP"/>
    </source>
</evidence>
<comment type="caution">
    <text evidence="5">The sequence shown here is derived from an EMBL/GenBank/DDBJ whole genome shotgun (WGS) entry which is preliminary data.</text>
</comment>
<dbReference type="EMBL" id="JACLAU010000009">
    <property type="protein sequence ID" value="MBC2651719.1"/>
    <property type="molecule type" value="Genomic_DNA"/>
</dbReference>
<feature type="disulfide bond" evidence="2">
    <location>
        <begin position="63"/>
        <end position="87"/>
    </location>
</feature>
<evidence type="ECO:0000313" key="6">
    <source>
        <dbReference type="Proteomes" id="UP000520156"/>
    </source>
</evidence>
<accession>A0A7X1F7Y9</accession>
<dbReference type="Pfam" id="PF13472">
    <property type="entry name" value="Lipase_GDSL_2"/>
    <property type="match status" value="1"/>
</dbReference>
<organism evidence="5 6">
    <name type="scientific">Novosphingobium aerophilum</name>
    <dbReference type="NCBI Taxonomy" id="2839843"/>
    <lineage>
        <taxon>Bacteria</taxon>
        <taxon>Pseudomonadati</taxon>
        <taxon>Pseudomonadota</taxon>
        <taxon>Alphaproteobacteria</taxon>
        <taxon>Sphingomonadales</taxon>
        <taxon>Sphingomonadaceae</taxon>
        <taxon>Novosphingobium</taxon>
    </lineage>
</organism>
<dbReference type="GO" id="GO:0004806">
    <property type="term" value="F:triacylglycerol lipase activity"/>
    <property type="evidence" value="ECO:0007669"/>
    <property type="project" value="TreeGrafter"/>
</dbReference>
<dbReference type="InterPro" id="IPR013830">
    <property type="entry name" value="SGNH_hydro"/>
</dbReference>
<keyword evidence="3" id="KW-0732">Signal</keyword>
<dbReference type="InterPro" id="IPR037460">
    <property type="entry name" value="SEST-like"/>
</dbReference>